<feature type="region of interest" description="Disordered" evidence="1">
    <location>
        <begin position="163"/>
        <end position="212"/>
    </location>
</feature>
<gene>
    <name evidence="2" type="ORF">B0H16DRAFT_1567137</name>
</gene>
<comment type="caution">
    <text evidence="2">The sequence shown here is derived from an EMBL/GenBank/DDBJ whole genome shotgun (WGS) entry which is preliminary data.</text>
</comment>
<feature type="compositionally biased region" description="Low complexity" evidence="1">
    <location>
        <begin position="180"/>
        <end position="197"/>
    </location>
</feature>
<organism evidence="2 3">
    <name type="scientific">Mycena metata</name>
    <dbReference type="NCBI Taxonomy" id="1033252"/>
    <lineage>
        <taxon>Eukaryota</taxon>
        <taxon>Fungi</taxon>
        <taxon>Dikarya</taxon>
        <taxon>Basidiomycota</taxon>
        <taxon>Agaricomycotina</taxon>
        <taxon>Agaricomycetes</taxon>
        <taxon>Agaricomycetidae</taxon>
        <taxon>Agaricales</taxon>
        <taxon>Marasmiineae</taxon>
        <taxon>Mycenaceae</taxon>
        <taxon>Mycena</taxon>
    </lineage>
</organism>
<dbReference type="Proteomes" id="UP001215598">
    <property type="component" value="Unassembled WGS sequence"/>
</dbReference>
<proteinExistence type="predicted"/>
<evidence type="ECO:0000313" key="3">
    <source>
        <dbReference type="Proteomes" id="UP001215598"/>
    </source>
</evidence>
<evidence type="ECO:0000256" key="1">
    <source>
        <dbReference type="SAM" id="MobiDB-lite"/>
    </source>
</evidence>
<feature type="compositionally biased region" description="Acidic residues" evidence="1">
    <location>
        <begin position="167"/>
        <end position="179"/>
    </location>
</feature>
<dbReference type="EMBL" id="JARKIB010000103">
    <property type="protein sequence ID" value="KAJ7740300.1"/>
    <property type="molecule type" value="Genomic_DNA"/>
</dbReference>
<reference evidence="2" key="1">
    <citation type="submission" date="2023-03" db="EMBL/GenBank/DDBJ databases">
        <title>Massive genome expansion in bonnet fungi (Mycena s.s.) driven by repeated elements and novel gene families across ecological guilds.</title>
        <authorList>
            <consortium name="Lawrence Berkeley National Laboratory"/>
            <person name="Harder C.B."/>
            <person name="Miyauchi S."/>
            <person name="Viragh M."/>
            <person name="Kuo A."/>
            <person name="Thoen E."/>
            <person name="Andreopoulos B."/>
            <person name="Lu D."/>
            <person name="Skrede I."/>
            <person name="Drula E."/>
            <person name="Henrissat B."/>
            <person name="Morin E."/>
            <person name="Kohler A."/>
            <person name="Barry K."/>
            <person name="LaButti K."/>
            <person name="Morin E."/>
            <person name="Salamov A."/>
            <person name="Lipzen A."/>
            <person name="Mereny Z."/>
            <person name="Hegedus B."/>
            <person name="Baldrian P."/>
            <person name="Stursova M."/>
            <person name="Weitz H."/>
            <person name="Taylor A."/>
            <person name="Grigoriev I.V."/>
            <person name="Nagy L.G."/>
            <person name="Martin F."/>
            <person name="Kauserud H."/>
        </authorList>
    </citation>
    <scope>NUCLEOTIDE SEQUENCE</scope>
    <source>
        <strain evidence="2">CBHHK182m</strain>
    </source>
</reference>
<evidence type="ECO:0000313" key="2">
    <source>
        <dbReference type="EMBL" id="KAJ7740300.1"/>
    </source>
</evidence>
<sequence>MSSSAIPQVVAFLTRPLIAEFATAIVSSAQVILSASLATQPCATFVLNAASAPPAPIFAASIGAGIPWAAWMAKLGSGEILLFYGPGFVKVRVGNAAVTDVWTEETQGSIVPISRAQMKVGPSPLLQATTGARLRAMLLSARVRSMRRHQAAEPIRIPSLLACADSDSSDSDSDSDYAESDSASSTSSKFTSYSNDSLTSAGSPPTTPAKSVPIVLPSVAKYRAPRPSTIRAPAPAPAPARAPVKRSPAPPARPNEAKKDTTAYLYQGGVTRVMTGGVMLGPRHVVRATRS</sequence>
<name>A0AAD7N0J6_9AGAR</name>
<feature type="region of interest" description="Disordered" evidence="1">
    <location>
        <begin position="226"/>
        <end position="260"/>
    </location>
</feature>
<protein>
    <submittedName>
        <fullName evidence="2">Uncharacterized protein</fullName>
    </submittedName>
</protein>
<accession>A0AAD7N0J6</accession>
<keyword evidence="3" id="KW-1185">Reference proteome</keyword>
<dbReference type="AlphaFoldDB" id="A0AAD7N0J6"/>